<dbReference type="EMBL" id="JQNX01000002">
    <property type="protein sequence ID" value="KIE58952.1"/>
    <property type="molecule type" value="Genomic_DNA"/>
</dbReference>
<dbReference type="GO" id="GO:0055129">
    <property type="term" value="P:L-proline biosynthetic process"/>
    <property type="evidence" value="ECO:0007669"/>
    <property type="project" value="UniProtKB-UniRule"/>
</dbReference>
<evidence type="ECO:0000256" key="2">
    <source>
        <dbReference type="ARBA" id="ARBA00022857"/>
    </source>
</evidence>
<feature type="transmembrane region" description="Helical" evidence="7">
    <location>
        <begin position="185"/>
        <end position="206"/>
    </location>
</feature>
<feature type="domain" description="Pyrroline-5-carboxylate reductase dimerisation" evidence="9">
    <location>
        <begin position="181"/>
        <end position="284"/>
    </location>
</feature>
<dbReference type="InterPro" id="IPR036291">
    <property type="entry name" value="NAD(P)-bd_dom_sf"/>
</dbReference>
<dbReference type="Pfam" id="PF03807">
    <property type="entry name" value="F420_oxidored"/>
    <property type="match status" value="1"/>
</dbReference>
<reference evidence="10 12" key="1">
    <citation type="submission" date="2014-08" db="EMBL/GenBank/DDBJ databases">
        <title>Methylacidiphilum kamchatkense strain Kam1 draft genome sequence.</title>
        <authorList>
            <person name="Birkeland N.-K."/>
            <person name="Erikstad H.A."/>
        </authorList>
    </citation>
    <scope>NUCLEOTIDE SEQUENCE [LARGE SCALE GENOMIC DNA]</scope>
    <source>
        <strain evidence="10 12">Kam1</strain>
    </source>
</reference>
<dbReference type="InterPro" id="IPR008927">
    <property type="entry name" value="6-PGluconate_DH-like_C_sf"/>
</dbReference>
<evidence type="ECO:0000313" key="11">
    <source>
        <dbReference type="EMBL" id="QDQ43166.1"/>
    </source>
</evidence>
<dbReference type="InterPro" id="IPR028939">
    <property type="entry name" value="P5C_Rdtase_cat_N"/>
</dbReference>
<dbReference type="EC" id="1.5.1.2" evidence="4 5"/>
<dbReference type="RefSeq" id="WP_039720871.1">
    <property type="nucleotide sequence ID" value="NZ_CP037899.1"/>
</dbReference>
<dbReference type="OrthoDB" id="9805754at2"/>
<dbReference type="Pfam" id="PF14748">
    <property type="entry name" value="P5CR_dimer"/>
    <property type="match status" value="1"/>
</dbReference>
<feature type="domain" description="Pyrroline-5-carboxylate reductase catalytic N-terminal" evidence="8">
    <location>
        <begin position="18"/>
        <end position="116"/>
    </location>
</feature>
<evidence type="ECO:0000256" key="5">
    <source>
        <dbReference type="NCBIfam" id="TIGR00112"/>
    </source>
</evidence>
<dbReference type="GO" id="GO:0004735">
    <property type="term" value="F:pyrroline-5-carboxylate reductase activity"/>
    <property type="evidence" value="ECO:0007669"/>
    <property type="project" value="UniProtKB-UniRule"/>
</dbReference>
<evidence type="ECO:0000259" key="9">
    <source>
        <dbReference type="Pfam" id="PF14748"/>
    </source>
</evidence>
<dbReference type="InterPro" id="IPR029036">
    <property type="entry name" value="P5CR_dimer"/>
</dbReference>
<organism evidence="11 13">
    <name type="scientific">Methylacidiphilum kamchatkense Kam1</name>
    <dbReference type="NCBI Taxonomy" id="1202785"/>
    <lineage>
        <taxon>Bacteria</taxon>
        <taxon>Pseudomonadati</taxon>
        <taxon>Verrucomicrobiota</taxon>
        <taxon>Methylacidiphilae</taxon>
        <taxon>Methylacidiphilales</taxon>
        <taxon>Methylacidiphilaceae</taxon>
        <taxon>Methylacidiphilum (ex Ratnadevi et al. 2023)</taxon>
    </lineage>
</organism>
<dbReference type="Gene3D" id="3.40.50.720">
    <property type="entry name" value="NAD(P)-binding Rossmann-like Domain"/>
    <property type="match status" value="1"/>
</dbReference>
<evidence type="ECO:0000313" key="12">
    <source>
        <dbReference type="Proteomes" id="UP000031594"/>
    </source>
</evidence>
<comment type="function">
    <text evidence="4">Catalyzes the reduction of 1-pyrroline-5-carboxylate (PCA) to L-proline.</text>
</comment>
<feature type="binding site" evidence="6">
    <location>
        <position position="75"/>
    </location>
    <ligand>
        <name>NADPH</name>
        <dbReference type="ChEBI" id="CHEBI:57783"/>
    </ligand>
</feature>
<dbReference type="GO" id="GO:0005737">
    <property type="term" value="C:cytoplasm"/>
    <property type="evidence" value="ECO:0007669"/>
    <property type="project" value="UniProtKB-SubCell"/>
</dbReference>
<evidence type="ECO:0000256" key="4">
    <source>
        <dbReference type="HAMAP-Rule" id="MF_01925"/>
    </source>
</evidence>
<evidence type="ECO:0000313" key="10">
    <source>
        <dbReference type="EMBL" id="KIE58952.1"/>
    </source>
</evidence>
<keyword evidence="2 4" id="KW-0521">NADP</keyword>
<accession>A0A0C1RLM3</accession>
<comment type="similarity">
    <text evidence="1 4">Belongs to the pyrroline-5-carboxylate reductase family.</text>
</comment>
<dbReference type="KEGG" id="mkc:kam1_1956"/>
<keyword evidence="7" id="KW-0812">Transmembrane</keyword>
<keyword evidence="12" id="KW-1185">Reference proteome</keyword>
<keyword evidence="7" id="KW-1133">Transmembrane helix</keyword>
<evidence type="ECO:0000259" key="8">
    <source>
        <dbReference type="Pfam" id="PF03807"/>
    </source>
</evidence>
<evidence type="ECO:0000313" key="13">
    <source>
        <dbReference type="Proteomes" id="UP000315925"/>
    </source>
</evidence>
<sequence>MESLDQSNGEKKWLSHSRIGFVGSGKMAKALVHGFLRNNKMSLETPIWVSGRSKGSIQSFLEEFEGHKIHTTLDNRELVNHTDVVFLCVKPPQAEEVLREISALMASKVFVSVVAGLTIKDITQLLSHCMVVRAMPNLPCQIGKGVIPYALNRDEDTKNRKMVSLIHYLFSLLGHPILISEDLMAAATALVGCGPAYVCMLMIGLIEQAKAYGFPDLEAIQLMNEMVLGTLSLLMETKRSPEKLLSEVKTPRGITEAATQVMVRKGWEDILLEAIEAAKKKAEALEVSLK</sequence>
<comment type="subcellular location">
    <subcellularLocation>
        <location evidence="4">Cytoplasm</location>
    </subcellularLocation>
</comment>
<dbReference type="UniPathway" id="UPA00098">
    <property type="reaction ID" value="UER00361"/>
</dbReference>
<dbReference type="NCBIfam" id="TIGR00112">
    <property type="entry name" value="proC"/>
    <property type="match status" value="1"/>
</dbReference>
<dbReference type="InterPro" id="IPR000304">
    <property type="entry name" value="Pyrroline-COOH_reductase"/>
</dbReference>
<keyword evidence="7" id="KW-0472">Membrane</keyword>
<dbReference type="AlphaFoldDB" id="A0A0C1RLM3"/>
<dbReference type="Gene3D" id="1.10.3730.10">
    <property type="entry name" value="ProC C-terminal domain-like"/>
    <property type="match status" value="1"/>
</dbReference>
<keyword evidence="4" id="KW-0028">Amino-acid biosynthesis</keyword>
<dbReference type="HAMAP" id="MF_01925">
    <property type="entry name" value="P5C_reductase"/>
    <property type="match status" value="1"/>
</dbReference>
<comment type="pathway">
    <text evidence="4">Amino-acid biosynthesis; L-proline biosynthesis; L-proline from L-glutamate 5-semialdehyde: step 1/1.</text>
</comment>
<reference evidence="11" key="2">
    <citation type="journal article" date="2019" name="BMC Genomics">
        <title>Complete genome sequence analysis of the thermoacidophilic verrucomicrobial methanotroph 'Candidatus Methylacidiphilum kamchatkense' strain Kam1 and comparison with its closest relatives.</title>
        <authorList>
            <person name="Kruse T."/>
            <person name="Ratnadevi C.M."/>
            <person name="Erikstad H.A."/>
            <person name="Birkeland N.K."/>
        </authorList>
    </citation>
    <scope>NUCLEOTIDE SEQUENCE</scope>
    <source>
        <strain evidence="11">Kam1</strain>
    </source>
</reference>
<dbReference type="PANTHER" id="PTHR11645:SF0">
    <property type="entry name" value="PYRROLINE-5-CARBOXYLATE REDUCTASE 3"/>
    <property type="match status" value="1"/>
</dbReference>
<dbReference type="SUPFAM" id="SSF48179">
    <property type="entry name" value="6-phosphogluconate dehydrogenase C-terminal domain-like"/>
    <property type="match status" value="1"/>
</dbReference>
<dbReference type="Proteomes" id="UP000315925">
    <property type="component" value="Chromosome"/>
</dbReference>
<dbReference type="SUPFAM" id="SSF51735">
    <property type="entry name" value="NAD(P)-binding Rossmann-fold domains"/>
    <property type="match status" value="1"/>
</dbReference>
<evidence type="ECO:0000256" key="1">
    <source>
        <dbReference type="ARBA" id="ARBA00005525"/>
    </source>
</evidence>
<keyword evidence="3 4" id="KW-0560">Oxidoreductase</keyword>
<dbReference type="EMBL" id="CP037899">
    <property type="protein sequence ID" value="QDQ43166.1"/>
    <property type="molecule type" value="Genomic_DNA"/>
</dbReference>
<reference evidence="13" key="3">
    <citation type="submission" date="2019-03" db="EMBL/GenBank/DDBJ databases">
        <title>Complete genome of Methylacidiphilum kamchatkense Kam1.</title>
        <authorList>
            <person name="Kruse T."/>
            <person name="Murarilal Ratnadevi C."/>
            <person name="Erikstad H.-A."/>
            <person name="Birkeland N.-K."/>
        </authorList>
    </citation>
    <scope>NUCLEOTIDE SEQUENCE [LARGE SCALE GENOMIC DNA]</scope>
    <source>
        <strain evidence="13">kam1</strain>
    </source>
</reference>
<dbReference type="Proteomes" id="UP000031594">
    <property type="component" value="Unassembled WGS sequence"/>
</dbReference>
<evidence type="ECO:0000256" key="6">
    <source>
        <dbReference type="PIRSR" id="PIRSR000193-1"/>
    </source>
</evidence>
<comment type="catalytic activity">
    <reaction evidence="4">
        <text>L-proline + NAD(+) = (S)-1-pyrroline-5-carboxylate + NADH + 2 H(+)</text>
        <dbReference type="Rhea" id="RHEA:14105"/>
        <dbReference type="ChEBI" id="CHEBI:15378"/>
        <dbReference type="ChEBI" id="CHEBI:17388"/>
        <dbReference type="ChEBI" id="CHEBI:57540"/>
        <dbReference type="ChEBI" id="CHEBI:57945"/>
        <dbReference type="ChEBI" id="CHEBI:60039"/>
        <dbReference type="EC" id="1.5.1.2"/>
    </reaction>
</comment>
<proteinExistence type="inferred from homology"/>
<comment type="catalytic activity">
    <reaction evidence="4">
        <text>L-proline + NADP(+) = (S)-1-pyrroline-5-carboxylate + NADPH + 2 H(+)</text>
        <dbReference type="Rhea" id="RHEA:14109"/>
        <dbReference type="ChEBI" id="CHEBI:15378"/>
        <dbReference type="ChEBI" id="CHEBI:17388"/>
        <dbReference type="ChEBI" id="CHEBI:57783"/>
        <dbReference type="ChEBI" id="CHEBI:58349"/>
        <dbReference type="ChEBI" id="CHEBI:60039"/>
        <dbReference type="EC" id="1.5.1.2"/>
    </reaction>
</comment>
<dbReference type="PIRSF" id="PIRSF000193">
    <property type="entry name" value="Pyrrol-5-carb_rd"/>
    <property type="match status" value="1"/>
</dbReference>
<name>A0A0C1RLM3_9BACT</name>
<keyword evidence="4" id="KW-0963">Cytoplasm</keyword>
<protein>
    <recommendedName>
        <fullName evidence="4 5">Pyrroline-5-carboxylate reductase</fullName>
        <shortName evidence="4">P5C reductase</shortName>
        <shortName evidence="4">P5CR</shortName>
        <ecNumber evidence="4 5">1.5.1.2</ecNumber>
    </recommendedName>
    <alternativeName>
        <fullName evidence="4">PCA reductase</fullName>
    </alternativeName>
</protein>
<dbReference type="STRING" id="1202785.A946_02525"/>
<feature type="transmembrane region" description="Helical" evidence="7">
    <location>
        <begin position="162"/>
        <end position="179"/>
    </location>
</feature>
<gene>
    <name evidence="4" type="primary">proC</name>
    <name evidence="10" type="ORF">A946_02525</name>
    <name evidence="11" type="ORF">kam1_1956</name>
</gene>
<keyword evidence="4" id="KW-0641">Proline biosynthesis</keyword>
<dbReference type="PANTHER" id="PTHR11645">
    <property type="entry name" value="PYRROLINE-5-CARBOXYLATE REDUCTASE"/>
    <property type="match status" value="1"/>
</dbReference>
<evidence type="ECO:0000256" key="7">
    <source>
        <dbReference type="SAM" id="Phobius"/>
    </source>
</evidence>
<evidence type="ECO:0000256" key="3">
    <source>
        <dbReference type="ARBA" id="ARBA00023002"/>
    </source>
</evidence>